<evidence type="ECO:0000313" key="6">
    <source>
        <dbReference type="EMBL" id="QQO10455.1"/>
    </source>
</evidence>
<feature type="transmembrane region" description="Helical" evidence="5">
    <location>
        <begin position="6"/>
        <end position="26"/>
    </location>
</feature>
<dbReference type="AlphaFoldDB" id="A0A7T7XQ54"/>
<dbReference type="InterPro" id="IPR007318">
    <property type="entry name" value="Phopholipid_MeTrfase"/>
</dbReference>
<proteinExistence type="predicted"/>
<comment type="subcellular location">
    <subcellularLocation>
        <location evidence="1">Endomembrane system</location>
        <topology evidence="1">Multi-pass membrane protein</topology>
    </subcellularLocation>
</comment>
<evidence type="ECO:0000256" key="1">
    <source>
        <dbReference type="ARBA" id="ARBA00004127"/>
    </source>
</evidence>
<evidence type="ECO:0000256" key="3">
    <source>
        <dbReference type="ARBA" id="ARBA00022989"/>
    </source>
</evidence>
<dbReference type="KEGG" id="bhc:JFL75_05950"/>
<dbReference type="EMBL" id="CP067089">
    <property type="protein sequence ID" value="QQO10455.1"/>
    <property type="molecule type" value="Genomic_DNA"/>
</dbReference>
<feature type="transmembrane region" description="Helical" evidence="5">
    <location>
        <begin position="115"/>
        <end position="131"/>
    </location>
</feature>
<dbReference type="Proteomes" id="UP000595917">
    <property type="component" value="Chromosome"/>
</dbReference>
<name>A0A7T7XQ54_9SPIR</name>
<accession>A0A7T7XQ54</accession>
<organism evidence="6 7">
    <name type="scientific">Breznakiella homolactica</name>
    <dbReference type="NCBI Taxonomy" id="2798577"/>
    <lineage>
        <taxon>Bacteria</taxon>
        <taxon>Pseudomonadati</taxon>
        <taxon>Spirochaetota</taxon>
        <taxon>Spirochaetia</taxon>
        <taxon>Spirochaetales</taxon>
        <taxon>Breznakiellaceae</taxon>
        <taxon>Breznakiella</taxon>
    </lineage>
</organism>
<dbReference type="Gene3D" id="1.20.120.1630">
    <property type="match status" value="1"/>
</dbReference>
<evidence type="ECO:0000313" key="7">
    <source>
        <dbReference type="Proteomes" id="UP000595917"/>
    </source>
</evidence>
<feature type="transmembrane region" description="Helical" evidence="5">
    <location>
        <begin position="72"/>
        <end position="94"/>
    </location>
</feature>
<dbReference type="Pfam" id="PF04191">
    <property type="entry name" value="PEMT"/>
    <property type="match status" value="1"/>
</dbReference>
<evidence type="ECO:0000256" key="4">
    <source>
        <dbReference type="ARBA" id="ARBA00023136"/>
    </source>
</evidence>
<keyword evidence="7" id="KW-1185">Reference proteome</keyword>
<keyword evidence="4 5" id="KW-0472">Membrane</keyword>
<dbReference type="GO" id="GO:0012505">
    <property type="term" value="C:endomembrane system"/>
    <property type="evidence" value="ECO:0007669"/>
    <property type="project" value="UniProtKB-SubCell"/>
</dbReference>
<keyword evidence="2 5" id="KW-0812">Transmembrane</keyword>
<reference evidence="6" key="1">
    <citation type="submission" date="2021-01" db="EMBL/GenBank/DDBJ databases">
        <title>Description of Breznakiella homolactica.</title>
        <authorList>
            <person name="Song Y."/>
            <person name="Brune A."/>
        </authorList>
    </citation>
    <scope>NUCLEOTIDE SEQUENCE</scope>
    <source>
        <strain evidence="6">RmG30</strain>
    </source>
</reference>
<sequence length="185" mass="21355">MYLGLTHVFWYFLGYGLVTSMVMFFVPAEKRRKILTFARHGSFAEKMFAAVSLVSRYAMMGLSLFIPVYPRGIAFIAGNLLYCAGLILTNLAMWQFSREETDKPITWGLYKVSRNPMQVMVFGMYLGIALIADNGWFWLAAAINIAASYPMFFMQERYCTERYGDEYLEYMKKTPRVLLVRGGKK</sequence>
<feature type="transmembrane region" description="Helical" evidence="5">
    <location>
        <begin position="47"/>
        <end position="66"/>
    </location>
</feature>
<evidence type="ECO:0000256" key="2">
    <source>
        <dbReference type="ARBA" id="ARBA00022692"/>
    </source>
</evidence>
<protein>
    <submittedName>
        <fullName evidence="6">Isoprenylcysteine carboxylmethyltransferase family protein</fullName>
    </submittedName>
</protein>
<dbReference type="RefSeq" id="WP_215627759.1">
    <property type="nucleotide sequence ID" value="NZ_CP067089.2"/>
</dbReference>
<evidence type="ECO:0000256" key="5">
    <source>
        <dbReference type="SAM" id="Phobius"/>
    </source>
</evidence>
<feature type="transmembrane region" description="Helical" evidence="5">
    <location>
        <begin position="137"/>
        <end position="154"/>
    </location>
</feature>
<gene>
    <name evidence="6" type="ORF">JFL75_05950</name>
</gene>
<keyword evidence="3 5" id="KW-1133">Transmembrane helix</keyword>